<evidence type="ECO:0000313" key="12">
    <source>
        <dbReference type="Proteomes" id="UP000000311"/>
    </source>
</evidence>
<name>E2AP36_CAMFO</name>
<dbReference type="Pfam" id="PF06292">
    <property type="entry name" value="MUN"/>
    <property type="match status" value="1"/>
</dbReference>
<keyword evidence="12" id="KW-1185">Reference proteome</keyword>
<evidence type="ECO:0000256" key="2">
    <source>
        <dbReference type="ARBA" id="ARBA00004496"/>
    </source>
</evidence>
<sequence length="598" mass="69195">MKAFRTCCPFNKEIRGEIITALRKGTLEWYEDTRQQTMCHDQEPDQDIDRVLQDFTNLVTTLLVDLEQGLLYYNSLFESTNGVPYFSAVYKQLEKLMHNELGARVTTACLQLHSQNRDEEYVLPPGAEIGTPIFELYLALQDFVNMKENLPQSDHKTLAICKYYEWFRPAVDKWLDLAKLKAVQRVRRAAELDRICTGEYFVKHCTSAIDAVACFYQIKEFWKKLAWPDLPGSYNFVLKVVDAICSSAAYYAEITHQKLADSGYYEEHTPYKTTDEVIAQMRPPLKKAMFHLAWSPDSLPTTEAIAPLVEYLDVHLVALNSALLAANFNRILQDIWEVVLSELSSQMDGNAEDKPVMFYERLHKALDLLIKFFNADDKGLPLEVLRRQSFMNAEERLQYHKMDTTFLIDRFYYQRLQDQYNTTTCEYGVLTVRAYLNHDSLCVEVINARDVIPLDPNGFSDPFVIIELLPRRMFEHCAEQQTNVKKRTLNPMFDECFEFSVNVEQCRDLNAMILFTVMDHDVLTANDFAGEAFLGLSTIPGVADTNTNIENFHGLKHQELPLMHQKNRNHPILQILETRIGDKMALDFVKKQKQRFAA</sequence>
<reference evidence="11 12" key="1">
    <citation type="journal article" date="2010" name="Science">
        <title>Genomic comparison of the ants Camponotus floridanus and Harpegnathos saltator.</title>
        <authorList>
            <person name="Bonasio R."/>
            <person name="Zhang G."/>
            <person name="Ye C."/>
            <person name="Mutti N.S."/>
            <person name="Fang X."/>
            <person name="Qin N."/>
            <person name="Donahue G."/>
            <person name="Yang P."/>
            <person name="Li Q."/>
            <person name="Li C."/>
            <person name="Zhang P."/>
            <person name="Huang Z."/>
            <person name="Berger S.L."/>
            <person name="Reinberg D."/>
            <person name="Wang J."/>
            <person name="Liebig J."/>
        </authorList>
    </citation>
    <scope>NUCLEOTIDE SEQUENCE [LARGE SCALE GENOMIC DNA]</scope>
    <source>
        <strain evidence="12">C129</strain>
    </source>
</reference>
<dbReference type="STRING" id="104421.E2AP36"/>
<dbReference type="PROSITE" id="PS51258">
    <property type="entry name" value="MHD1"/>
    <property type="match status" value="1"/>
</dbReference>
<dbReference type="Proteomes" id="UP000000311">
    <property type="component" value="Unassembled WGS sequence"/>
</dbReference>
<dbReference type="Gene3D" id="2.60.40.150">
    <property type="entry name" value="C2 domain"/>
    <property type="match status" value="1"/>
</dbReference>
<dbReference type="PROSITE" id="PS51259">
    <property type="entry name" value="MHD2"/>
    <property type="match status" value="1"/>
</dbReference>
<comment type="similarity">
    <text evidence="4">Belongs to the unc-13 family.</text>
</comment>
<evidence type="ECO:0000256" key="1">
    <source>
        <dbReference type="ARBA" id="ARBA00004172"/>
    </source>
</evidence>
<evidence type="ECO:0000256" key="4">
    <source>
        <dbReference type="ARBA" id="ARBA00005823"/>
    </source>
</evidence>
<dbReference type="InterPro" id="IPR010439">
    <property type="entry name" value="MUN_dom"/>
</dbReference>
<dbReference type="PANTHER" id="PTHR45999">
    <property type="entry name" value="UNC-13-4A, ISOFORM B"/>
    <property type="match status" value="1"/>
</dbReference>
<protein>
    <submittedName>
        <fullName evidence="11">BAI1-associated protein 3</fullName>
    </submittedName>
</protein>
<keyword evidence="6" id="KW-0963">Cytoplasm</keyword>
<evidence type="ECO:0000259" key="9">
    <source>
        <dbReference type="PROSITE" id="PS51258"/>
    </source>
</evidence>
<keyword evidence="7" id="KW-0967">Endosome</keyword>
<accession>E2AP36</accession>
<evidence type="ECO:0000256" key="5">
    <source>
        <dbReference type="ARBA" id="ARBA00022483"/>
    </source>
</evidence>
<dbReference type="InterPro" id="IPR052095">
    <property type="entry name" value="UNC-13_domain"/>
</dbReference>
<dbReference type="OrthoDB" id="7976202at2759"/>
<feature type="domain" description="C2" evidence="8">
    <location>
        <begin position="421"/>
        <end position="549"/>
    </location>
</feature>
<dbReference type="Pfam" id="PF00168">
    <property type="entry name" value="C2"/>
    <property type="match status" value="1"/>
</dbReference>
<feature type="domain" description="MHD1" evidence="9">
    <location>
        <begin position="134"/>
        <end position="255"/>
    </location>
</feature>
<dbReference type="PANTHER" id="PTHR45999:SF4">
    <property type="entry name" value="UNC-13-4A, ISOFORM B"/>
    <property type="match status" value="1"/>
</dbReference>
<dbReference type="GO" id="GO:0099503">
    <property type="term" value="C:secretory vesicle"/>
    <property type="evidence" value="ECO:0007669"/>
    <property type="project" value="TreeGrafter"/>
</dbReference>
<evidence type="ECO:0000313" key="11">
    <source>
        <dbReference type="EMBL" id="EFN64868.1"/>
    </source>
</evidence>
<keyword evidence="5" id="KW-0268">Exocytosis</keyword>
<dbReference type="InParanoid" id="E2AP36"/>
<dbReference type="EMBL" id="GL441439">
    <property type="protein sequence ID" value="EFN64868.1"/>
    <property type="molecule type" value="Genomic_DNA"/>
</dbReference>
<dbReference type="GO" id="GO:0006887">
    <property type="term" value="P:exocytosis"/>
    <property type="evidence" value="ECO:0007669"/>
    <property type="project" value="UniProtKB-KW"/>
</dbReference>
<organism evidence="12">
    <name type="scientific">Camponotus floridanus</name>
    <name type="common">Florida carpenter ant</name>
    <dbReference type="NCBI Taxonomy" id="104421"/>
    <lineage>
        <taxon>Eukaryota</taxon>
        <taxon>Metazoa</taxon>
        <taxon>Ecdysozoa</taxon>
        <taxon>Arthropoda</taxon>
        <taxon>Hexapoda</taxon>
        <taxon>Insecta</taxon>
        <taxon>Pterygota</taxon>
        <taxon>Neoptera</taxon>
        <taxon>Endopterygota</taxon>
        <taxon>Hymenoptera</taxon>
        <taxon>Apocrita</taxon>
        <taxon>Aculeata</taxon>
        <taxon>Formicoidea</taxon>
        <taxon>Formicidae</taxon>
        <taxon>Formicinae</taxon>
        <taxon>Camponotus</taxon>
    </lineage>
</organism>
<dbReference type="OMA" id="TYYHPIF"/>
<evidence type="ECO:0000256" key="7">
    <source>
        <dbReference type="ARBA" id="ARBA00022753"/>
    </source>
</evidence>
<dbReference type="SUPFAM" id="SSF49562">
    <property type="entry name" value="C2 domain (Calcium/lipid-binding domain, CaLB)"/>
    <property type="match status" value="1"/>
</dbReference>
<dbReference type="CDD" id="cd04009">
    <property type="entry name" value="C2B_Munc13-like"/>
    <property type="match status" value="1"/>
</dbReference>
<evidence type="ECO:0000259" key="10">
    <source>
        <dbReference type="PROSITE" id="PS51259"/>
    </source>
</evidence>
<dbReference type="PROSITE" id="PS50004">
    <property type="entry name" value="C2"/>
    <property type="match status" value="1"/>
</dbReference>
<dbReference type="GO" id="GO:0055037">
    <property type="term" value="C:recycling endosome"/>
    <property type="evidence" value="ECO:0007669"/>
    <property type="project" value="UniProtKB-SubCell"/>
</dbReference>
<dbReference type="InterPro" id="IPR035892">
    <property type="entry name" value="C2_domain_sf"/>
</dbReference>
<dbReference type="GO" id="GO:0005770">
    <property type="term" value="C:late endosome"/>
    <property type="evidence" value="ECO:0007669"/>
    <property type="project" value="UniProtKB-SubCell"/>
</dbReference>
<evidence type="ECO:0000259" key="8">
    <source>
        <dbReference type="PROSITE" id="PS50004"/>
    </source>
</evidence>
<dbReference type="InterPro" id="IPR014770">
    <property type="entry name" value="Munc13_1"/>
</dbReference>
<evidence type="ECO:0000256" key="6">
    <source>
        <dbReference type="ARBA" id="ARBA00022490"/>
    </source>
</evidence>
<feature type="domain" description="MHD2" evidence="10">
    <location>
        <begin position="302"/>
        <end position="411"/>
    </location>
</feature>
<comment type="subcellular location">
    <subcellularLocation>
        <location evidence="2">Cytoplasm</location>
    </subcellularLocation>
    <subcellularLocation>
        <location evidence="3">Late endosome</location>
    </subcellularLocation>
    <subcellularLocation>
        <location evidence="1">Recycling endosome</location>
    </subcellularLocation>
</comment>
<evidence type="ECO:0000256" key="3">
    <source>
        <dbReference type="ARBA" id="ARBA00004603"/>
    </source>
</evidence>
<gene>
    <name evidence="11" type="ORF">EAG_03639</name>
</gene>
<proteinExistence type="inferred from homology"/>
<dbReference type="SMART" id="SM00239">
    <property type="entry name" value="C2"/>
    <property type="match status" value="1"/>
</dbReference>
<dbReference type="InterPro" id="IPR000008">
    <property type="entry name" value="C2_dom"/>
</dbReference>
<dbReference type="Gene3D" id="1.10.357.50">
    <property type="match status" value="1"/>
</dbReference>
<dbReference type="InterPro" id="IPR014772">
    <property type="entry name" value="Munc13_dom-2"/>
</dbReference>
<dbReference type="AlphaFoldDB" id="E2AP36"/>